<dbReference type="Gene3D" id="3.50.50.60">
    <property type="entry name" value="FAD/NAD(P)-binding domain"/>
    <property type="match status" value="3"/>
</dbReference>
<accession>A0A5B8Y7Q3</accession>
<keyword evidence="8" id="KW-1207">Sterol metabolism</keyword>
<reference evidence="17 18" key="1">
    <citation type="submission" date="2019-06" db="EMBL/GenBank/DDBJ databases">
        <title>Persicimonas caeni gen. nov., sp. nov., a predatory bacterium isolated from solar saltern.</title>
        <authorList>
            <person name="Wang S."/>
        </authorList>
    </citation>
    <scope>NUCLEOTIDE SEQUENCE [LARGE SCALE GENOMIC DNA]</scope>
    <source>
        <strain evidence="17 18">YN101</strain>
    </source>
</reference>
<evidence type="ECO:0000256" key="6">
    <source>
        <dbReference type="ARBA" id="ARBA00023002"/>
    </source>
</evidence>
<evidence type="ECO:0000256" key="13">
    <source>
        <dbReference type="ARBA" id="ARBA00049723"/>
    </source>
</evidence>
<accession>A0A4Y6PQA4</accession>
<keyword evidence="4" id="KW-0285">Flavoprotein</keyword>
<sequence length="537" mass="58762">MQTDEQHWDWIIVGSGFGGSVSALRLVEKGYKVLTIEKGRRFEADDYPKTNWDLPRWMWKPEVGMKGLFQMSFMQHVTVLHGVGVGGGSLVYANTLPTPSDDFFAAESWSHLSDGWKDELEPHYETARRMLGATKYPNRSPAEDVLEEIAEDMGRSEHFDNTTVAVYFGEPGEEVDDPYFDGEGPTRTGCIECGACMTGCRYNAKNSLDHNYLWLAERRGLTIEAETEVTSVRPRDGGGYVVETRPSLDRSKPARTFTADKVVFSGGVMGTVPLLLQLRQDPDALPNLSPRVGDSVRTNNEALLGIIQPDTDEDLSQGVAITSILHTDEHSHLEPVRYGKGSGFFRLMGLPHAPGSNPISRLAGAAAGFLRQPWRWTKALLTSDWARRTQILLYMRTLESTLSFRLGRSVYTGFRKGLVSKLDDPDKAPAAFMEEATELAERWAEKVGGVAMGLLTETLMGTPSTAHILGGACMGATAEEGVIDADHRVHGYDGLYVIDGSAISANPGVNPSLTITALAERAMSKIAAKSADVEKAS</sequence>
<keyword evidence="18" id="KW-1185">Reference proteome</keyword>
<evidence type="ECO:0000256" key="11">
    <source>
        <dbReference type="ARBA" id="ARBA00038856"/>
    </source>
</evidence>
<evidence type="ECO:0000259" key="16">
    <source>
        <dbReference type="PROSITE" id="PS51379"/>
    </source>
</evidence>
<dbReference type="Proteomes" id="UP000315995">
    <property type="component" value="Chromosome"/>
</dbReference>
<dbReference type="GO" id="GO:0004769">
    <property type="term" value="F:steroid Delta-isomerase activity"/>
    <property type="evidence" value="ECO:0007669"/>
    <property type="project" value="UniProtKB-EC"/>
</dbReference>
<dbReference type="InterPro" id="IPR036188">
    <property type="entry name" value="FAD/NAD-bd_sf"/>
</dbReference>
<dbReference type="AlphaFoldDB" id="A0A4Y6PQA4"/>
<evidence type="ECO:0000256" key="2">
    <source>
        <dbReference type="ARBA" id="ARBA00010790"/>
    </source>
</evidence>
<dbReference type="EC" id="5.3.3.1" evidence="11"/>
<dbReference type="Pfam" id="PF05199">
    <property type="entry name" value="GMC_oxred_C"/>
    <property type="match status" value="1"/>
</dbReference>
<dbReference type="PANTHER" id="PTHR47470:SF1">
    <property type="entry name" value="FAD-DEPENDENT OXIDOREDUCTASE 2 FAD BINDING DOMAIN-CONTAINING PROTEIN"/>
    <property type="match status" value="1"/>
</dbReference>
<evidence type="ECO:0000256" key="8">
    <source>
        <dbReference type="ARBA" id="ARBA00023166"/>
    </source>
</evidence>
<evidence type="ECO:0000256" key="14">
    <source>
        <dbReference type="ARBA" id="ARBA00049744"/>
    </source>
</evidence>
<dbReference type="PROSITE" id="PS51379">
    <property type="entry name" value="4FE4S_FER_2"/>
    <property type="match status" value="1"/>
</dbReference>
<evidence type="ECO:0000256" key="12">
    <source>
        <dbReference type="ARBA" id="ARBA00049645"/>
    </source>
</evidence>
<organism evidence="17 18">
    <name type="scientific">Persicimonas caeni</name>
    <dbReference type="NCBI Taxonomy" id="2292766"/>
    <lineage>
        <taxon>Bacteria</taxon>
        <taxon>Deltaproteobacteria</taxon>
        <taxon>Bradymonadales</taxon>
        <taxon>Bradymonadaceae</taxon>
        <taxon>Persicimonas</taxon>
    </lineage>
</organism>
<evidence type="ECO:0000256" key="4">
    <source>
        <dbReference type="ARBA" id="ARBA00022630"/>
    </source>
</evidence>
<dbReference type="GO" id="GO:0008203">
    <property type="term" value="P:cholesterol metabolic process"/>
    <property type="evidence" value="ECO:0007669"/>
    <property type="project" value="UniProtKB-KW"/>
</dbReference>
<evidence type="ECO:0000256" key="3">
    <source>
        <dbReference type="ARBA" id="ARBA00022548"/>
    </source>
</evidence>
<comment type="cofactor">
    <cofactor evidence="1">
        <name>FAD</name>
        <dbReference type="ChEBI" id="CHEBI:57692"/>
    </cofactor>
</comment>
<dbReference type="SUPFAM" id="SSF51905">
    <property type="entry name" value="FAD/NAD(P)-binding domain"/>
    <property type="match status" value="1"/>
</dbReference>
<proteinExistence type="inferred from homology"/>
<keyword evidence="5" id="KW-0274">FAD</keyword>
<dbReference type="InterPro" id="IPR052542">
    <property type="entry name" value="Cholesterol_Oxidase"/>
</dbReference>
<dbReference type="InterPro" id="IPR007867">
    <property type="entry name" value="GMC_OxRtase_C"/>
</dbReference>
<dbReference type="InterPro" id="IPR000172">
    <property type="entry name" value="GMC_OxRdtase_N"/>
</dbReference>
<keyword evidence="6" id="KW-0560">Oxidoreductase</keyword>
<dbReference type="RefSeq" id="WP_141196990.1">
    <property type="nucleotide sequence ID" value="NZ_CP041186.1"/>
</dbReference>
<evidence type="ECO:0000256" key="15">
    <source>
        <dbReference type="ARBA" id="ARBA00049778"/>
    </source>
</evidence>
<dbReference type="EC" id="1.1.3.6" evidence="13"/>
<evidence type="ECO:0000313" key="18">
    <source>
        <dbReference type="Proteomes" id="UP000315995"/>
    </source>
</evidence>
<protein>
    <recommendedName>
        <fullName evidence="14">Cholesterol oxidase</fullName>
        <ecNumber evidence="13">1.1.3.6</ecNumber>
        <ecNumber evidence="11">5.3.3.1</ecNumber>
    </recommendedName>
    <alternativeName>
        <fullName evidence="15">Cholesterol isomerase</fullName>
    </alternativeName>
</protein>
<keyword evidence="7" id="KW-0443">Lipid metabolism</keyword>
<dbReference type="OrthoDB" id="337582at2"/>
<evidence type="ECO:0000256" key="9">
    <source>
        <dbReference type="ARBA" id="ARBA00023221"/>
    </source>
</evidence>
<keyword evidence="10" id="KW-0413">Isomerase</keyword>
<keyword evidence="3" id="KW-0153">Cholesterol metabolism</keyword>
<keyword evidence="9" id="KW-0753">Steroid metabolism</keyword>
<evidence type="ECO:0000256" key="7">
    <source>
        <dbReference type="ARBA" id="ARBA00023098"/>
    </source>
</evidence>
<gene>
    <name evidence="17" type="ORF">FIV42_07060</name>
</gene>
<evidence type="ECO:0000313" key="17">
    <source>
        <dbReference type="EMBL" id="QDG50498.1"/>
    </source>
</evidence>
<evidence type="ECO:0000256" key="10">
    <source>
        <dbReference type="ARBA" id="ARBA00023235"/>
    </source>
</evidence>
<evidence type="ECO:0000256" key="5">
    <source>
        <dbReference type="ARBA" id="ARBA00022827"/>
    </source>
</evidence>
<dbReference type="PANTHER" id="PTHR47470">
    <property type="entry name" value="CHOLESTEROL OXIDASE"/>
    <property type="match status" value="1"/>
</dbReference>
<dbReference type="InterPro" id="IPR017896">
    <property type="entry name" value="4Fe4S_Fe-S-bd"/>
</dbReference>
<comment type="pathway">
    <text evidence="12">Steroid metabolism; cholesterol degradation.</text>
</comment>
<evidence type="ECO:0000256" key="1">
    <source>
        <dbReference type="ARBA" id="ARBA00001974"/>
    </source>
</evidence>
<dbReference type="Pfam" id="PF13450">
    <property type="entry name" value="NAD_binding_8"/>
    <property type="match status" value="1"/>
</dbReference>
<comment type="similarity">
    <text evidence="2">Belongs to the GMC oxidoreductase family.</text>
</comment>
<dbReference type="GO" id="GO:0016995">
    <property type="term" value="F:cholesterol oxidase activity"/>
    <property type="evidence" value="ECO:0007669"/>
    <property type="project" value="UniProtKB-EC"/>
</dbReference>
<dbReference type="GO" id="GO:0050660">
    <property type="term" value="F:flavin adenine dinucleotide binding"/>
    <property type="evidence" value="ECO:0007669"/>
    <property type="project" value="InterPro"/>
</dbReference>
<dbReference type="Pfam" id="PF00732">
    <property type="entry name" value="GMC_oxred_N"/>
    <property type="match status" value="1"/>
</dbReference>
<dbReference type="EMBL" id="CP041186">
    <property type="protein sequence ID" value="QDG50498.1"/>
    <property type="molecule type" value="Genomic_DNA"/>
</dbReference>
<name>A0A4Y6PQA4_PERCE</name>
<feature type="domain" description="4Fe-4S ferredoxin-type" evidence="16">
    <location>
        <begin position="176"/>
        <end position="211"/>
    </location>
</feature>